<feature type="compositionally biased region" description="Polar residues" evidence="1">
    <location>
        <begin position="707"/>
        <end position="725"/>
    </location>
</feature>
<dbReference type="AlphaFoldDB" id="A0A504ZAT1"/>
<keyword evidence="3" id="KW-1185">Reference proteome</keyword>
<dbReference type="PANTHER" id="PTHR34365:SF7">
    <property type="entry name" value="GLYCINE-RICH DOMAIN-CONTAINING PROTEIN 1"/>
    <property type="match status" value="1"/>
</dbReference>
<feature type="region of interest" description="Disordered" evidence="1">
    <location>
        <begin position="695"/>
        <end position="725"/>
    </location>
</feature>
<feature type="compositionally biased region" description="Polar residues" evidence="1">
    <location>
        <begin position="240"/>
        <end position="277"/>
    </location>
</feature>
<evidence type="ECO:0000256" key="1">
    <source>
        <dbReference type="SAM" id="MobiDB-lite"/>
    </source>
</evidence>
<evidence type="ECO:0000313" key="2">
    <source>
        <dbReference type="EMBL" id="TPP66958.1"/>
    </source>
</evidence>
<dbReference type="Proteomes" id="UP000316759">
    <property type="component" value="Unassembled WGS sequence"/>
</dbReference>
<dbReference type="STRING" id="46835.A0A504ZAT1"/>
<reference evidence="2 3" key="1">
    <citation type="submission" date="2019-04" db="EMBL/GenBank/DDBJ databases">
        <title>Annotation for the trematode Fasciola gigantica.</title>
        <authorList>
            <person name="Choi Y.-J."/>
        </authorList>
    </citation>
    <scope>NUCLEOTIDE SEQUENCE [LARGE SCALE GENOMIC DNA]</scope>
    <source>
        <strain evidence="2">Uganda_cow_1</strain>
    </source>
</reference>
<proteinExistence type="predicted"/>
<protein>
    <submittedName>
        <fullName evidence="2">Uncharacterized protein</fullName>
    </submittedName>
</protein>
<evidence type="ECO:0000313" key="3">
    <source>
        <dbReference type="Proteomes" id="UP000316759"/>
    </source>
</evidence>
<accession>A0A504ZAT1</accession>
<feature type="region of interest" description="Disordered" evidence="1">
    <location>
        <begin position="562"/>
        <end position="601"/>
    </location>
</feature>
<feature type="compositionally biased region" description="Low complexity" evidence="1">
    <location>
        <begin position="226"/>
        <end position="239"/>
    </location>
</feature>
<name>A0A504ZAT1_FASGI</name>
<sequence length="1002" mass="112114">MCLLALLDISLPHYTQLEFLELAAHRYKQFLFIRKLQYQITRYVQSQSTDVKLKGRWLHSSEQQSGISEPLKVPENLPGQYVPMDIELAWRAHLVHPKSYARDTSCLYGKMLPHPCRPYGNAMLTYFGVIQSNTTALNHNSCASSKATDGGIVSFGELWKAHFPGSELHRSGSCDRGLSPRDQLVNLGPIDIYAIATKCTQISLNGVIARFDPNLEKFVVRIYHQQQQRSSQQSHHSSQNYLSRSPSIQDESSCRTPTNLSQHQPKGNSVPITSSKLTPLHHHPRRHYRPGLTGECICKLHPPGRIWSATDETRPIAQFTMISGIHDQIAVDLIDRRGWLCPSNSLVGRGLLQLTSAIERFNSTSSIELEFICPLHTSVTLLLGIAPPTRHALHLKVRVGPAFVCRLPPPSPKPKSAGYRIWGPVAHSPCPEQSEPSDSEQGVMCQMLVIKHSAEDLMSSFLTQVDEARSLVLFNKVLNHLGEHVLTVRVLHNISRGLSVVQVWSGNRLLSVGQLVGREQLPENRVEEYSEKTKRSAFQKLRKRTNLMQFMTLKGRIAEVRSNKSSPVNGVQKEDSYSETSDSGPKDLDDPVRSKEHRAGCGLNRQQNERAILIKDARGPRQRESSLTIVLRDAALNIQTGEIHISKQCNDVAQNVCLAFCCGLLHVLCQPRILTHEHGVKSLWDSGLSSDSALATSVRTQADHSNESTQEVDPEQPSSMTASTSFDSNSVIQLIENPLNNDRLRVHSNQKVEQSTPHKLSWNLISTIPKEWEPERKQLIEDGFSSYSLSPSPSSSVIHNGQKEASSPSSVEILGHVVVKELTVKLNELPSGESLPFSNNHSNGYMNYSRLSTCSLLFSTRGPINSLDYILCRASGIPVDTLIPSVQLARYVDRTKLLNTFFQNYPSDILFPQYKTFGKSCFLSPTKSDQRQTSHKTIFKNASQTDPVQIYKSLRLKDLSPMKHPFLGWKLTDFYDYFLLELPDVCSGCMKGCQFCCGVGLL</sequence>
<dbReference type="PANTHER" id="PTHR34365">
    <property type="entry name" value="ENOLASE (DUF1399)"/>
    <property type="match status" value="1"/>
</dbReference>
<gene>
    <name evidence="2" type="ORF">FGIG_02458</name>
</gene>
<feature type="compositionally biased region" description="Basic and acidic residues" evidence="1">
    <location>
        <begin position="584"/>
        <end position="599"/>
    </location>
</feature>
<dbReference type="EMBL" id="SUNJ01001235">
    <property type="protein sequence ID" value="TPP66958.1"/>
    <property type="molecule type" value="Genomic_DNA"/>
</dbReference>
<feature type="region of interest" description="Disordered" evidence="1">
    <location>
        <begin position="226"/>
        <end position="286"/>
    </location>
</feature>
<dbReference type="OrthoDB" id="2684236at2759"/>
<dbReference type="InterPro" id="IPR009836">
    <property type="entry name" value="GRDP-like"/>
</dbReference>
<comment type="caution">
    <text evidence="2">The sequence shown here is derived from an EMBL/GenBank/DDBJ whole genome shotgun (WGS) entry which is preliminary data.</text>
</comment>
<organism evidence="2 3">
    <name type="scientific">Fasciola gigantica</name>
    <name type="common">Giant liver fluke</name>
    <dbReference type="NCBI Taxonomy" id="46835"/>
    <lineage>
        <taxon>Eukaryota</taxon>
        <taxon>Metazoa</taxon>
        <taxon>Spiralia</taxon>
        <taxon>Lophotrochozoa</taxon>
        <taxon>Platyhelminthes</taxon>
        <taxon>Trematoda</taxon>
        <taxon>Digenea</taxon>
        <taxon>Plagiorchiida</taxon>
        <taxon>Echinostomata</taxon>
        <taxon>Echinostomatoidea</taxon>
        <taxon>Fasciolidae</taxon>
        <taxon>Fasciola</taxon>
    </lineage>
</organism>